<evidence type="ECO:0000259" key="1">
    <source>
        <dbReference type="Pfam" id="PF00109"/>
    </source>
</evidence>
<proteinExistence type="predicted"/>
<evidence type="ECO:0000313" key="3">
    <source>
        <dbReference type="Proteomes" id="UP000214880"/>
    </source>
</evidence>
<evidence type="ECO:0000313" key="2">
    <source>
        <dbReference type="EMBL" id="SDL65175.1"/>
    </source>
</evidence>
<gene>
    <name evidence="2" type="ORF">SAMN04488502_101461</name>
</gene>
<sequence length="269" mass="29207">MENVQAFRESQEPSMSAAAATVPVSVAGWVVAPGQTLPPLWLPEQPGNVADDEEGLVAAFKQRTQQRYIDKAAEQGILALHRTCVAAGVDQERIDHEPGKVGLLIATDRGPEDTRERFLNTYARRGGKSVSATLFSNCGYNIVGSNLARSYNIRGPVLTLSAAADWPLVLFCTALRLFAARRVDLLFVARAEPEGAVVICLDRQAPLRFGLTPARLDDLSRGVVLKAAPEQCQSLQSCLSGDDCIGFWVQVALQAASYFPTQPVRCKWP</sequence>
<dbReference type="STRING" id="146817.SAMN04488502_101461"/>
<dbReference type="Pfam" id="PF00109">
    <property type="entry name" value="ketoacyl-synt"/>
    <property type="match status" value="1"/>
</dbReference>
<feature type="domain" description="Beta-ketoacyl synthase-like N-terminal" evidence="1">
    <location>
        <begin position="45"/>
        <end position="163"/>
    </location>
</feature>
<dbReference type="RefSeq" id="WP_173812543.1">
    <property type="nucleotide sequence ID" value="NZ_FNHB01000001.1"/>
</dbReference>
<dbReference type="InterPro" id="IPR016039">
    <property type="entry name" value="Thiolase-like"/>
</dbReference>
<dbReference type="SUPFAM" id="SSF53901">
    <property type="entry name" value="Thiolase-like"/>
    <property type="match status" value="1"/>
</dbReference>
<accession>A0A1G9LUS8</accession>
<protein>
    <recommendedName>
        <fullName evidence="1">Beta-ketoacyl synthase-like N-terminal domain-containing protein</fullName>
    </recommendedName>
</protein>
<dbReference type="InterPro" id="IPR014030">
    <property type="entry name" value="Ketoacyl_synth_N"/>
</dbReference>
<dbReference type="AlphaFoldDB" id="A0A1G9LUS8"/>
<dbReference type="GO" id="GO:0016746">
    <property type="term" value="F:acyltransferase activity"/>
    <property type="evidence" value="ECO:0007669"/>
    <property type="project" value="InterPro"/>
</dbReference>
<dbReference type="EMBL" id="FNHB01000001">
    <property type="protein sequence ID" value="SDL65175.1"/>
    <property type="molecule type" value="Genomic_DNA"/>
</dbReference>
<name>A0A1G9LUS8_9FIRM</name>
<dbReference type="Proteomes" id="UP000214880">
    <property type="component" value="Unassembled WGS sequence"/>
</dbReference>
<organism evidence="2 3">
    <name type="scientific">Dendrosporobacter quercicolus</name>
    <dbReference type="NCBI Taxonomy" id="146817"/>
    <lineage>
        <taxon>Bacteria</taxon>
        <taxon>Bacillati</taxon>
        <taxon>Bacillota</taxon>
        <taxon>Negativicutes</taxon>
        <taxon>Selenomonadales</taxon>
        <taxon>Sporomusaceae</taxon>
        <taxon>Dendrosporobacter</taxon>
    </lineage>
</organism>
<dbReference type="Gene3D" id="3.40.47.10">
    <property type="match status" value="1"/>
</dbReference>
<reference evidence="2 3" key="1">
    <citation type="submission" date="2016-10" db="EMBL/GenBank/DDBJ databases">
        <authorList>
            <person name="de Groot N.N."/>
        </authorList>
    </citation>
    <scope>NUCLEOTIDE SEQUENCE [LARGE SCALE GENOMIC DNA]</scope>
    <source>
        <strain evidence="2 3">DSM 1736</strain>
    </source>
</reference>
<keyword evidence="3" id="KW-1185">Reference proteome</keyword>